<feature type="transmembrane region" description="Helical" evidence="7">
    <location>
        <begin position="132"/>
        <end position="151"/>
    </location>
</feature>
<evidence type="ECO:0000256" key="2">
    <source>
        <dbReference type="ARBA" id="ARBA00008929"/>
    </source>
</evidence>
<comment type="caution">
    <text evidence="8">The sequence shown here is derived from an EMBL/GenBank/DDBJ whole genome shotgun (WGS) entry which is preliminary data.</text>
</comment>
<feature type="transmembrane region" description="Helical" evidence="7">
    <location>
        <begin position="281"/>
        <end position="301"/>
    </location>
</feature>
<organism evidence="8">
    <name type="scientific">Geoalkalibacter subterraneus</name>
    <dbReference type="NCBI Taxonomy" id="483547"/>
    <lineage>
        <taxon>Bacteria</taxon>
        <taxon>Pseudomonadati</taxon>
        <taxon>Thermodesulfobacteriota</taxon>
        <taxon>Desulfuromonadia</taxon>
        <taxon>Desulfuromonadales</taxon>
        <taxon>Geoalkalibacteraceae</taxon>
        <taxon>Geoalkalibacter</taxon>
    </lineage>
</organism>
<feature type="transmembrane region" description="Helical" evidence="7">
    <location>
        <begin position="54"/>
        <end position="80"/>
    </location>
</feature>
<reference evidence="8" key="1">
    <citation type="journal article" date="2020" name="mSystems">
        <title>Genome- and Community-Level Interaction Insights into Carbon Utilization and Element Cycling Functions of Hydrothermarchaeota in Hydrothermal Sediment.</title>
        <authorList>
            <person name="Zhou Z."/>
            <person name="Liu Y."/>
            <person name="Xu W."/>
            <person name="Pan J."/>
            <person name="Luo Z.H."/>
            <person name="Li M."/>
        </authorList>
    </citation>
    <scope>NUCLEOTIDE SEQUENCE [LARGE SCALE GENOMIC DNA]</scope>
    <source>
        <strain evidence="8">SpSt-1220</strain>
    </source>
</reference>
<name>A0A831PHQ9_9BACT</name>
<dbReference type="Pfam" id="PF03916">
    <property type="entry name" value="NrfD"/>
    <property type="match status" value="1"/>
</dbReference>
<feature type="transmembrane region" description="Helical" evidence="7">
    <location>
        <begin position="251"/>
        <end position="269"/>
    </location>
</feature>
<dbReference type="InterPro" id="IPR051817">
    <property type="entry name" value="FDH_cytochrome_b556_subunit"/>
</dbReference>
<keyword evidence="3" id="KW-1003">Cell membrane</keyword>
<feature type="transmembrane region" description="Helical" evidence="7">
    <location>
        <begin position="172"/>
        <end position="197"/>
    </location>
</feature>
<dbReference type="Gene3D" id="1.20.1630.10">
    <property type="entry name" value="Formate dehydrogenase/DMSO reductase domain"/>
    <property type="match status" value="1"/>
</dbReference>
<feature type="transmembrane region" description="Helical" evidence="7">
    <location>
        <begin position="92"/>
        <end position="112"/>
    </location>
</feature>
<comment type="subcellular location">
    <subcellularLocation>
        <location evidence="1">Cell membrane</location>
        <topology evidence="1">Multi-pass membrane protein</topology>
    </subcellularLocation>
</comment>
<evidence type="ECO:0000256" key="1">
    <source>
        <dbReference type="ARBA" id="ARBA00004651"/>
    </source>
</evidence>
<evidence type="ECO:0000256" key="6">
    <source>
        <dbReference type="ARBA" id="ARBA00023136"/>
    </source>
</evidence>
<evidence type="ECO:0000256" key="3">
    <source>
        <dbReference type="ARBA" id="ARBA00022475"/>
    </source>
</evidence>
<feature type="transmembrane region" description="Helical" evidence="7">
    <location>
        <begin position="348"/>
        <end position="368"/>
    </location>
</feature>
<protein>
    <submittedName>
        <fullName evidence="8">Ni/Fe-hydrogenase cytochrome b subunit</fullName>
    </submittedName>
</protein>
<comment type="similarity">
    <text evidence="2">Belongs to the NrfD family.</text>
</comment>
<feature type="transmembrane region" description="Helical" evidence="7">
    <location>
        <begin position="20"/>
        <end position="42"/>
    </location>
</feature>
<proteinExistence type="inferred from homology"/>
<dbReference type="GO" id="GO:0005886">
    <property type="term" value="C:plasma membrane"/>
    <property type="evidence" value="ECO:0007669"/>
    <property type="project" value="UniProtKB-SubCell"/>
</dbReference>
<dbReference type="EMBL" id="DSDO01000364">
    <property type="protein sequence ID" value="HDR47118.1"/>
    <property type="molecule type" value="Genomic_DNA"/>
</dbReference>
<keyword evidence="5 7" id="KW-1133">Transmembrane helix</keyword>
<dbReference type="PANTHER" id="PTHR30074">
    <property type="entry name" value="FORMATE DEHYDROGENASE, NITRATE-INDUCIBLE, CYTOCHROME B556 FDN SUBUNIT"/>
    <property type="match status" value="1"/>
</dbReference>
<keyword evidence="4 7" id="KW-0812">Transmembrane</keyword>
<sequence>MTAAKTILTEIQGYHRFIKFLIFLVALAALGSAVRFIFGLGATTNLNDTYPWGLWISFDVVTAVPLAAGAFTLGVVAHVFRIEKLEPLVRPAIVTGFLGYSLVCVGLMLDLGQPHRGVYVLFPWNWNVHSPMFEVSMCVMAYTTVLFLEFLHPVSERFGWHIPLRLLRNLQIPFAILAAMISTLHQSTLGTFFLIAVDKLHALWYTPLLPLQFWLSAIFTGLCIVMLEASLVHRFMGQPDESSLLSTLTRIVPWVMGAYMLVKFVPLLVAPQGPLFDRPILTALFLVEITIGLLLPFWMFLQSRIRSDKNMQLRAASLAIFGLVLNRFNVSMFGMIQPGQEIYVPNMLESMVTIGIIAAHILFFVLIAKYFPIFEHHPETVDYSIPDRFRKVGGDGEKTAAAATKN</sequence>
<evidence type="ECO:0000256" key="7">
    <source>
        <dbReference type="SAM" id="Phobius"/>
    </source>
</evidence>
<dbReference type="AlphaFoldDB" id="A0A831PHQ9"/>
<evidence type="ECO:0000256" key="5">
    <source>
        <dbReference type="ARBA" id="ARBA00022989"/>
    </source>
</evidence>
<evidence type="ECO:0000313" key="8">
    <source>
        <dbReference type="EMBL" id="HDR47118.1"/>
    </source>
</evidence>
<feature type="transmembrane region" description="Helical" evidence="7">
    <location>
        <begin position="313"/>
        <end position="336"/>
    </location>
</feature>
<dbReference type="PANTHER" id="PTHR30074:SF4">
    <property type="entry name" value="NI_FE-HYDROGENASE 2 B-TYPE CYTOCHROME SUBUNIT-RELATED"/>
    <property type="match status" value="1"/>
</dbReference>
<gene>
    <name evidence="8" type="primary">hybB</name>
    <name evidence="8" type="ORF">ENN94_05385</name>
</gene>
<keyword evidence="6 7" id="KW-0472">Membrane</keyword>
<evidence type="ECO:0000256" key="4">
    <source>
        <dbReference type="ARBA" id="ARBA00022692"/>
    </source>
</evidence>
<dbReference type="GO" id="GO:0009061">
    <property type="term" value="P:anaerobic respiration"/>
    <property type="evidence" value="ECO:0007669"/>
    <property type="project" value="TreeGrafter"/>
</dbReference>
<dbReference type="InterPro" id="IPR005614">
    <property type="entry name" value="NrfD-like"/>
</dbReference>
<feature type="transmembrane region" description="Helical" evidence="7">
    <location>
        <begin position="209"/>
        <end position="231"/>
    </location>
</feature>
<dbReference type="Proteomes" id="UP000886162">
    <property type="component" value="Unassembled WGS sequence"/>
</dbReference>
<accession>A0A831PHQ9</accession>